<dbReference type="AlphaFoldDB" id="A0A811TH29"/>
<name>A0A811TH29_9EURY</name>
<accession>A0A811TH29</accession>
<protein>
    <submittedName>
        <fullName evidence="1">Uncharacterized protein</fullName>
    </submittedName>
</protein>
<evidence type="ECO:0000313" key="2">
    <source>
        <dbReference type="Proteomes" id="UP000610373"/>
    </source>
</evidence>
<reference evidence="1" key="1">
    <citation type="submission" date="2020-10" db="EMBL/GenBank/DDBJ databases">
        <authorList>
            <person name="Hahn C.J."/>
            <person name="Laso-Perez R."/>
            <person name="Vulcano F."/>
            <person name="Vaziourakis K.-M."/>
            <person name="Stokke R."/>
            <person name="Steen I.H."/>
            <person name="Teske A."/>
            <person name="Boetius A."/>
            <person name="Liebeke M."/>
            <person name="Amann R."/>
            <person name="Knittel K."/>
        </authorList>
    </citation>
    <scope>NUCLEOTIDE SEQUENCE</scope>
    <source>
        <strain evidence="1">Gfbio:e3339647-f889-4370-9287-4fb5cb688e4c:AG392O15_GoMArc1</strain>
    </source>
</reference>
<proteinExistence type="predicted"/>
<organism evidence="1 2">
    <name type="scientific">Candidatus Argoarchaeum ethanivorans</name>
    <dbReference type="NCBI Taxonomy" id="2608793"/>
    <lineage>
        <taxon>Archaea</taxon>
        <taxon>Methanobacteriati</taxon>
        <taxon>Methanobacteriota</taxon>
        <taxon>Stenosarchaea group</taxon>
        <taxon>Methanomicrobia</taxon>
        <taxon>Methanosarcinales</taxon>
        <taxon>Methanosarcinales incertae sedis</taxon>
        <taxon>GOM Arc I cluster</taxon>
        <taxon>Candidatus Argoarchaeum</taxon>
    </lineage>
</organism>
<comment type="caution">
    <text evidence="1">The sequence shown here is derived from an EMBL/GenBank/DDBJ whole genome shotgun (WGS) entry which is preliminary data.</text>
</comment>
<sequence>MMSISEEVVNITRKVISEENIEIGMAKLLYNETRRKLIEYELLDRNLGKKYDMSFDEFREKKMIEKLGYSWEVEKDYQNWEIARDGIETMEEIIDKVRNIL</sequence>
<evidence type="ECO:0000313" key="1">
    <source>
        <dbReference type="EMBL" id="CAD6494065.1"/>
    </source>
</evidence>
<dbReference type="EMBL" id="CAJHIO010000056">
    <property type="protein sequence ID" value="CAD6494065.1"/>
    <property type="molecule type" value="Genomic_DNA"/>
</dbReference>
<dbReference type="Proteomes" id="UP000610373">
    <property type="component" value="Unassembled WGS sequence"/>
</dbReference>
<gene>
    <name evidence="1" type="ORF">CHKLHMKO_00614</name>
</gene>